<accession>N6TUS2</accession>
<evidence type="ECO:0000313" key="18">
    <source>
        <dbReference type="EMBL" id="ERL91090.1"/>
    </source>
</evidence>
<organism evidence="16">
    <name type="scientific">Dendroctonus ponderosae</name>
    <name type="common">Mountain pine beetle</name>
    <dbReference type="NCBI Taxonomy" id="77166"/>
    <lineage>
        <taxon>Eukaryota</taxon>
        <taxon>Metazoa</taxon>
        <taxon>Ecdysozoa</taxon>
        <taxon>Arthropoda</taxon>
        <taxon>Hexapoda</taxon>
        <taxon>Insecta</taxon>
        <taxon>Pterygota</taxon>
        <taxon>Neoptera</taxon>
        <taxon>Endopterygota</taxon>
        <taxon>Coleoptera</taxon>
        <taxon>Polyphaga</taxon>
        <taxon>Cucujiformia</taxon>
        <taxon>Curculionidae</taxon>
        <taxon>Scolytinae</taxon>
        <taxon>Dendroctonus</taxon>
    </lineage>
</organism>
<protein>
    <recommendedName>
        <fullName evidence="13">Carbonic anhydrase</fullName>
        <ecNumber evidence="13">4.2.1.1</ecNumber>
    </recommendedName>
</protein>
<dbReference type="EC" id="4.2.1.1" evidence="13"/>
<keyword evidence="7 13" id="KW-0862">Zinc</keyword>
<sequence length="444" mass="50078">MATHSGAPTLLQWSPDKKHSERERWICIYPAYINSKKTLAEGRRIPKGKCVENPNFQEIRDVLDAAGLNVLVENKLYSRERSKELLYRGRIRVQLKNDDGTLCKSSFPTRDSLLLHLGDMIPKLKSRQHKSSSEQPAQSSQGKGKGKGKGRRDLIRVNFSGAQCQDFGYEGAEGPSHWGEKYSQCLGKHQSPIDIETHSVIWINYPELHFEQFGALLRNVSLENNGHTVVMKILSGEKPRIHGGPLKGVYEFGQLHFHWGPNDTIGSENQIDHHSFPLEMHVVMFNTAYGLENAPKIAGGLTVLSFLTSLSPLNNHQYDKFENGLHHVEQLLSANTMQNVGSLDDLTTTQRRTYFTYEGSLTTPPCSEVVTWIEFVKTIPLSKAQVNSFRMIDTKKGRLTHNYRPIQPINDRRIFYQNSSQSNLQGSLAPAMALLAALFLLINT</sequence>
<dbReference type="SUPFAM" id="SSF51069">
    <property type="entry name" value="Carbonic anhydrase"/>
    <property type="match status" value="1"/>
</dbReference>
<dbReference type="OMA" id="PINDRRI"/>
<dbReference type="InterPro" id="IPR036398">
    <property type="entry name" value="CA_dom_sf"/>
</dbReference>
<dbReference type="GO" id="GO:0004089">
    <property type="term" value="F:carbonate dehydratase activity"/>
    <property type="evidence" value="ECO:0007669"/>
    <property type="project" value="UniProtKB-UniRule"/>
</dbReference>
<dbReference type="EMBL" id="KB741239">
    <property type="protein sequence ID" value="ENN72116.1"/>
    <property type="molecule type" value="Genomic_DNA"/>
</dbReference>
<evidence type="ECO:0000256" key="13">
    <source>
        <dbReference type="RuleBase" id="RU367011"/>
    </source>
</evidence>
<dbReference type="GO" id="GO:0008312">
    <property type="term" value="F:7S RNA binding"/>
    <property type="evidence" value="ECO:0007669"/>
    <property type="project" value="InterPro"/>
</dbReference>
<gene>
    <name evidence="18" type="ORF">D910_08432</name>
    <name evidence="17" type="ORF">YQE_02312</name>
    <name evidence="16" type="ORF">YQE_11175</name>
</gene>
<keyword evidence="13" id="KW-0456">Lyase</keyword>
<dbReference type="Proteomes" id="UP000030742">
    <property type="component" value="Unassembled WGS sequence"/>
</dbReference>
<dbReference type="EMBL" id="KB740134">
    <property type="protein sequence ID" value="ENN81276.1"/>
    <property type="molecule type" value="Genomic_DNA"/>
</dbReference>
<evidence type="ECO:0000256" key="11">
    <source>
        <dbReference type="ARBA" id="ARBA00023274"/>
    </source>
</evidence>
<evidence type="ECO:0000256" key="4">
    <source>
        <dbReference type="ARBA" id="ARBA00010718"/>
    </source>
</evidence>
<keyword evidence="5" id="KW-0963">Cytoplasm</keyword>
<evidence type="ECO:0000256" key="6">
    <source>
        <dbReference type="ARBA" id="ARBA00022723"/>
    </source>
</evidence>
<proteinExistence type="inferred from homology"/>
<dbReference type="InterPro" id="IPR002778">
    <property type="entry name" value="Signal_recog_particle_SRP19"/>
</dbReference>
<evidence type="ECO:0000256" key="8">
    <source>
        <dbReference type="ARBA" id="ARBA00022884"/>
    </source>
</evidence>
<dbReference type="InterPro" id="IPR023561">
    <property type="entry name" value="Carbonic_anhydrase_a-class"/>
</dbReference>
<evidence type="ECO:0000313" key="17">
    <source>
        <dbReference type="EMBL" id="ENN81276.1"/>
    </source>
</evidence>
<dbReference type="HOGENOM" id="CLU_617155_0_0_1"/>
<comment type="function">
    <text evidence="13">Reversible hydration of carbon dioxide.</text>
</comment>
<reference evidence="16 19" key="1">
    <citation type="journal article" date="2013" name="Genome Biol.">
        <title>Draft genome of the mountain pine beetle, Dendroctonus ponderosae Hopkins, a major forest pest.</title>
        <authorList>
            <person name="Keeling C.I."/>
            <person name="Yuen M.M."/>
            <person name="Liao N.Y."/>
            <person name="Docking T.R."/>
            <person name="Chan S.K."/>
            <person name="Taylor G.A."/>
            <person name="Palmquist D.L."/>
            <person name="Jackman S.D."/>
            <person name="Nguyen A."/>
            <person name="Li M."/>
            <person name="Henderson H."/>
            <person name="Janes J.K."/>
            <person name="Zhao Y."/>
            <person name="Pandoh P."/>
            <person name="Moore R."/>
            <person name="Sperling F.A."/>
            <person name="Huber D.P."/>
            <person name="Birol I."/>
            <person name="Jones S.J."/>
            <person name="Bohlmann J."/>
        </authorList>
    </citation>
    <scope>NUCLEOTIDE SEQUENCE</scope>
</reference>
<evidence type="ECO:0000313" key="19">
    <source>
        <dbReference type="Proteomes" id="UP000030742"/>
    </source>
</evidence>
<comment type="function">
    <text evidence="12">Component of the signal recognition particle (SRP) complex, a ribonucleoprotein complex that mediates the cotranslational targeting of secretory and membrane proteins to the endoplasmic reticulum (ER). Binds directly to 7SL RNA. Mediates binding of SRP54 to the SRP complex.</text>
</comment>
<dbReference type="PROSITE" id="PS00162">
    <property type="entry name" value="ALPHA_CA_1"/>
    <property type="match status" value="1"/>
</dbReference>
<comment type="similarity">
    <text evidence="3">Belongs to the SRP19 family.</text>
</comment>
<dbReference type="InterPro" id="IPR036521">
    <property type="entry name" value="SRP19-like_sf"/>
</dbReference>
<dbReference type="Gene3D" id="3.10.200.10">
    <property type="entry name" value="Alpha carbonic anhydrase"/>
    <property type="match status" value="1"/>
</dbReference>
<dbReference type="InterPro" id="IPR001148">
    <property type="entry name" value="CA_dom"/>
</dbReference>
<evidence type="ECO:0000256" key="10">
    <source>
        <dbReference type="ARBA" id="ARBA00023242"/>
    </source>
</evidence>
<evidence type="ECO:0000256" key="1">
    <source>
        <dbReference type="ARBA" id="ARBA00004496"/>
    </source>
</evidence>
<dbReference type="Pfam" id="PF00194">
    <property type="entry name" value="Carb_anhydrase"/>
    <property type="match status" value="1"/>
</dbReference>
<dbReference type="AlphaFoldDB" id="N6TUS2"/>
<dbReference type="EMBL" id="KB632275">
    <property type="protein sequence ID" value="ERL91090.1"/>
    <property type="molecule type" value="Genomic_DNA"/>
</dbReference>
<dbReference type="GO" id="GO:0006614">
    <property type="term" value="P:SRP-dependent cotranslational protein targeting to membrane"/>
    <property type="evidence" value="ECO:0007669"/>
    <property type="project" value="InterPro"/>
</dbReference>
<evidence type="ECO:0000256" key="14">
    <source>
        <dbReference type="SAM" id="MobiDB-lite"/>
    </source>
</evidence>
<evidence type="ECO:0000256" key="2">
    <source>
        <dbReference type="ARBA" id="ARBA00004604"/>
    </source>
</evidence>
<dbReference type="InterPro" id="IPR018338">
    <property type="entry name" value="Carbonic_anhydrase_a-class_CS"/>
</dbReference>
<dbReference type="STRING" id="77166.N6TUS2"/>
<dbReference type="SMART" id="SM01057">
    <property type="entry name" value="Carb_anhydrase"/>
    <property type="match status" value="1"/>
</dbReference>
<name>N6TUS2_DENPD</name>
<evidence type="ECO:0000256" key="5">
    <source>
        <dbReference type="ARBA" id="ARBA00022490"/>
    </source>
</evidence>
<comment type="similarity">
    <text evidence="4 13">Belongs to the alpha-carbonic anhydrase family.</text>
</comment>
<dbReference type="GO" id="GO:0008270">
    <property type="term" value="F:zinc ion binding"/>
    <property type="evidence" value="ECO:0007669"/>
    <property type="project" value="UniProtKB-UniRule"/>
</dbReference>
<dbReference type="OrthoDB" id="2190947at2759"/>
<keyword evidence="6 13" id="KW-0479">Metal-binding</keyword>
<evidence type="ECO:0000256" key="9">
    <source>
        <dbReference type="ARBA" id="ARBA00023135"/>
    </source>
</evidence>
<evidence type="ECO:0000313" key="16">
    <source>
        <dbReference type="EMBL" id="ENN72116.1"/>
    </source>
</evidence>
<dbReference type="FunFam" id="3.30.56.30:FF:000002">
    <property type="entry name" value="Signal recognition particle 19kDa"/>
    <property type="match status" value="1"/>
</dbReference>
<dbReference type="Pfam" id="PF01922">
    <property type="entry name" value="SRP19"/>
    <property type="match status" value="1"/>
</dbReference>
<feature type="region of interest" description="Disordered" evidence="14">
    <location>
        <begin position="125"/>
        <end position="151"/>
    </location>
</feature>
<keyword evidence="11" id="KW-0687">Ribonucleoprotein</keyword>
<evidence type="ECO:0000259" key="15">
    <source>
        <dbReference type="PROSITE" id="PS51144"/>
    </source>
</evidence>
<dbReference type="SUPFAM" id="SSF69695">
    <property type="entry name" value="SRP19"/>
    <property type="match status" value="1"/>
</dbReference>
<feature type="non-terminal residue" evidence="16">
    <location>
        <position position="1"/>
    </location>
</feature>
<comment type="catalytic activity">
    <reaction evidence="13">
        <text>hydrogencarbonate + H(+) = CO2 + H2O</text>
        <dbReference type="Rhea" id="RHEA:10748"/>
        <dbReference type="ChEBI" id="CHEBI:15377"/>
        <dbReference type="ChEBI" id="CHEBI:15378"/>
        <dbReference type="ChEBI" id="CHEBI:16526"/>
        <dbReference type="ChEBI" id="CHEBI:17544"/>
        <dbReference type="EC" id="4.2.1.1"/>
    </reaction>
</comment>
<dbReference type="PANTHER" id="PTHR18952:SF124">
    <property type="entry name" value="CARBONIC ANHYDRASE 7"/>
    <property type="match status" value="1"/>
</dbReference>
<evidence type="ECO:0000256" key="7">
    <source>
        <dbReference type="ARBA" id="ARBA00022833"/>
    </source>
</evidence>
<evidence type="ECO:0000256" key="3">
    <source>
        <dbReference type="ARBA" id="ARBA00008910"/>
    </source>
</evidence>
<keyword evidence="9" id="KW-0733">Signal recognition particle</keyword>
<dbReference type="PROSITE" id="PS51144">
    <property type="entry name" value="ALPHA_CA_2"/>
    <property type="match status" value="1"/>
</dbReference>
<comment type="subcellular location">
    <subcellularLocation>
        <location evidence="1">Cytoplasm</location>
    </subcellularLocation>
    <subcellularLocation>
        <location evidence="2">Nucleus</location>
        <location evidence="2">Nucleolus</location>
    </subcellularLocation>
</comment>
<keyword evidence="10" id="KW-0539">Nucleus</keyword>
<dbReference type="PANTHER" id="PTHR18952">
    <property type="entry name" value="CARBONIC ANHYDRASE"/>
    <property type="match status" value="1"/>
</dbReference>
<comment type="cofactor">
    <cofactor evidence="13">
        <name>Zn(2+)</name>
        <dbReference type="ChEBI" id="CHEBI:29105"/>
    </cofactor>
</comment>
<dbReference type="GO" id="GO:0005730">
    <property type="term" value="C:nucleolus"/>
    <property type="evidence" value="ECO:0007669"/>
    <property type="project" value="UniProtKB-SubCell"/>
</dbReference>
<evidence type="ECO:0000256" key="12">
    <source>
        <dbReference type="ARBA" id="ARBA00045518"/>
    </source>
</evidence>
<dbReference type="GO" id="GO:0005786">
    <property type="term" value="C:signal recognition particle, endoplasmic reticulum targeting"/>
    <property type="evidence" value="ECO:0007669"/>
    <property type="project" value="UniProtKB-KW"/>
</dbReference>
<keyword evidence="8" id="KW-0694">RNA-binding</keyword>
<dbReference type="CDD" id="cd00326">
    <property type="entry name" value="alpha_CA"/>
    <property type="match status" value="1"/>
</dbReference>
<dbReference type="Gene3D" id="3.30.56.30">
    <property type="entry name" value="Signal recognition particle, SRP19-like subunit"/>
    <property type="match status" value="1"/>
</dbReference>
<feature type="domain" description="Alpha-carbonic anhydrase" evidence="15">
    <location>
        <begin position="165"/>
        <end position="418"/>
    </location>
</feature>